<dbReference type="AlphaFoldDB" id="A0A643LMK4"/>
<keyword evidence="1" id="KW-0378">Hydrolase</keyword>
<sequence>RVQIRTHYLVGESPIGRIDSTPVA</sequence>
<reference evidence="1" key="1">
    <citation type="submission" date="2019-07" db="EMBL/GenBank/DDBJ databases">
        <title>Draft genome sequence of Bacillus thuringiensis strain PT02.</title>
        <authorList>
            <person name="Nguyen H."/>
            <person name="Nguyen L.N."/>
            <person name="Nguyen H.T.T."/>
            <person name="Nguyen D.V."/>
            <person name="Le H.T.T."/>
        </authorList>
    </citation>
    <scope>NUCLEOTIDE SEQUENCE</scope>
    <source>
        <strain evidence="1">PT02</strain>
    </source>
</reference>
<protein>
    <submittedName>
        <fullName evidence="1">Alpha/beta hydrolase</fullName>
    </submittedName>
</protein>
<dbReference type="EMBL" id="VLPO01000197">
    <property type="protein sequence ID" value="KAB1341837.1"/>
    <property type="molecule type" value="Genomic_DNA"/>
</dbReference>
<organism evidence="1">
    <name type="scientific">Bacillus thuringiensis</name>
    <dbReference type="NCBI Taxonomy" id="1428"/>
    <lineage>
        <taxon>Bacteria</taxon>
        <taxon>Bacillati</taxon>
        <taxon>Bacillota</taxon>
        <taxon>Bacilli</taxon>
        <taxon>Bacillales</taxon>
        <taxon>Bacillaceae</taxon>
        <taxon>Bacillus</taxon>
        <taxon>Bacillus cereus group</taxon>
    </lineage>
</organism>
<evidence type="ECO:0000313" key="1">
    <source>
        <dbReference type="EMBL" id="KAB1341837.1"/>
    </source>
</evidence>
<name>A0A643LMK4_BACTU</name>
<gene>
    <name evidence="1" type="ORF">FPG91_31110</name>
</gene>
<comment type="caution">
    <text evidence="1">The sequence shown here is derived from an EMBL/GenBank/DDBJ whole genome shotgun (WGS) entry which is preliminary data.</text>
</comment>
<proteinExistence type="predicted"/>
<accession>A0A643LMK4</accession>
<feature type="non-terminal residue" evidence="1">
    <location>
        <position position="1"/>
    </location>
</feature>
<dbReference type="GO" id="GO:0016787">
    <property type="term" value="F:hydrolase activity"/>
    <property type="evidence" value="ECO:0007669"/>
    <property type="project" value="UniProtKB-KW"/>
</dbReference>